<gene>
    <name evidence="2" type="ORF">Prum_096150</name>
</gene>
<accession>A0A6V8LFF8</accession>
<evidence type="ECO:0000313" key="3">
    <source>
        <dbReference type="Proteomes" id="UP000482960"/>
    </source>
</evidence>
<dbReference type="RefSeq" id="WP_173085391.1">
    <property type="nucleotide sequence ID" value="NZ_BAABJB010000019.1"/>
</dbReference>
<evidence type="ECO:0000259" key="1">
    <source>
        <dbReference type="Pfam" id="PF22768"/>
    </source>
</evidence>
<organism evidence="2 3">
    <name type="scientific">Phytohabitans rumicis</name>
    <dbReference type="NCBI Taxonomy" id="1076125"/>
    <lineage>
        <taxon>Bacteria</taxon>
        <taxon>Bacillati</taxon>
        <taxon>Actinomycetota</taxon>
        <taxon>Actinomycetes</taxon>
        <taxon>Micromonosporales</taxon>
        <taxon>Micromonosporaceae</taxon>
    </lineage>
</organism>
<comment type="caution">
    <text evidence="2">The sequence shown here is derived from an EMBL/GenBank/DDBJ whole genome shotgun (WGS) entry which is preliminary data.</text>
</comment>
<dbReference type="InterPro" id="IPR054738">
    <property type="entry name" value="Siphovirus-type_tail_C"/>
</dbReference>
<protein>
    <recommendedName>
        <fullName evidence="1">Siphovirus-type tail component C-terminal domain-containing protein</fullName>
    </recommendedName>
</protein>
<evidence type="ECO:0000313" key="2">
    <source>
        <dbReference type="EMBL" id="GFJ95973.1"/>
    </source>
</evidence>
<name>A0A6V8LFF8_9ACTN</name>
<keyword evidence="3" id="KW-1185">Reference proteome</keyword>
<sequence length="293" mass="31664">MTTILGRAPGSTLQEPVFAVDGWAGNAVDDLGVEWWVTKEEGWSSAPPLRLSLVDRPERDGTFDSPSYRGPRVVTLEGSAVAPDRSTKEYAKDRLAAVLNDGALLLPLVVTEPHLTRQSLVRLSAETKISDRKNGVFDFSLQMTAPDPLRYSAALNAASCSLPTSSGGVTFPLTFPLDFGQGSSGGRLQLENRGSVPTWPVWRIAGPCTDPVVINPETGEQLAFGLTVQSGEVLVVDTDARTVLLQGTASRRSFLLPDSEWFALRPGSNRIGFRAAQTEPAARLTAEWRDAWT</sequence>
<dbReference type="AlphaFoldDB" id="A0A6V8LFF8"/>
<dbReference type="Proteomes" id="UP000482960">
    <property type="component" value="Unassembled WGS sequence"/>
</dbReference>
<dbReference type="Pfam" id="PF22768">
    <property type="entry name" value="SPP1_Dit"/>
    <property type="match status" value="1"/>
</dbReference>
<feature type="domain" description="Siphovirus-type tail component C-terminal" evidence="1">
    <location>
        <begin position="194"/>
        <end position="292"/>
    </location>
</feature>
<dbReference type="Gene3D" id="2.60.120.860">
    <property type="match status" value="1"/>
</dbReference>
<dbReference type="EMBL" id="BLPG01000002">
    <property type="protein sequence ID" value="GFJ95973.1"/>
    <property type="molecule type" value="Genomic_DNA"/>
</dbReference>
<proteinExistence type="predicted"/>
<reference evidence="2 3" key="2">
    <citation type="submission" date="2020-03" db="EMBL/GenBank/DDBJ databases">
        <authorList>
            <person name="Ichikawa N."/>
            <person name="Kimura A."/>
            <person name="Kitahashi Y."/>
            <person name="Uohara A."/>
        </authorList>
    </citation>
    <scope>NUCLEOTIDE SEQUENCE [LARGE SCALE GENOMIC DNA]</scope>
    <source>
        <strain evidence="2 3">NBRC 108638</strain>
    </source>
</reference>
<reference evidence="2 3" key="1">
    <citation type="submission" date="2020-03" db="EMBL/GenBank/DDBJ databases">
        <title>Whole genome shotgun sequence of Phytohabitans rumicis NBRC 108638.</title>
        <authorList>
            <person name="Komaki H."/>
            <person name="Tamura T."/>
        </authorList>
    </citation>
    <scope>NUCLEOTIDE SEQUENCE [LARGE SCALE GENOMIC DNA]</scope>
    <source>
        <strain evidence="2 3">NBRC 108638</strain>
    </source>
</reference>